<feature type="region of interest" description="Disordered" evidence="17">
    <location>
        <begin position="1150"/>
        <end position="1173"/>
    </location>
</feature>
<dbReference type="GO" id="GO:0046872">
    <property type="term" value="F:metal ion binding"/>
    <property type="evidence" value="ECO:0007669"/>
    <property type="project" value="UniProtKB-KW"/>
</dbReference>
<evidence type="ECO:0000256" key="6">
    <source>
        <dbReference type="ARBA" id="ARBA00022737"/>
    </source>
</evidence>
<feature type="domain" description="VWFA" evidence="18">
    <location>
        <begin position="147"/>
        <end position="318"/>
    </location>
</feature>
<evidence type="ECO:0000256" key="7">
    <source>
        <dbReference type="ARBA" id="ARBA00022837"/>
    </source>
</evidence>
<keyword evidence="9 16" id="KW-1133">Transmembrane helix</keyword>
<dbReference type="GO" id="GO:0007160">
    <property type="term" value="P:cell-matrix adhesion"/>
    <property type="evidence" value="ECO:0007669"/>
    <property type="project" value="TreeGrafter"/>
</dbReference>
<dbReference type="SUPFAM" id="SSF53300">
    <property type="entry name" value="vWA-like"/>
    <property type="match status" value="1"/>
</dbReference>
<dbReference type="InterPro" id="IPR028994">
    <property type="entry name" value="Integrin_alpha_N"/>
</dbReference>
<evidence type="ECO:0000256" key="5">
    <source>
        <dbReference type="ARBA" id="ARBA00022729"/>
    </source>
</evidence>
<feature type="transmembrane region" description="Helical" evidence="16">
    <location>
        <begin position="1074"/>
        <end position="1096"/>
    </location>
</feature>
<dbReference type="SMART" id="SM00327">
    <property type="entry name" value="VWA"/>
    <property type="match status" value="1"/>
</dbReference>
<feature type="repeat" description="FG-GAP" evidence="15">
    <location>
        <begin position="492"/>
        <end position="548"/>
    </location>
</feature>
<dbReference type="InterPro" id="IPR013517">
    <property type="entry name" value="FG-GAP"/>
</dbReference>
<dbReference type="InterPro" id="IPR048633">
    <property type="entry name" value="ITGAX-like_Ig_3"/>
</dbReference>
<organism evidence="19 20">
    <name type="scientific">Paramormyrops kingsleyae</name>
    <dbReference type="NCBI Taxonomy" id="1676925"/>
    <lineage>
        <taxon>Eukaryota</taxon>
        <taxon>Metazoa</taxon>
        <taxon>Chordata</taxon>
        <taxon>Craniata</taxon>
        <taxon>Vertebrata</taxon>
        <taxon>Euteleostomi</taxon>
        <taxon>Actinopterygii</taxon>
        <taxon>Neopterygii</taxon>
        <taxon>Teleostei</taxon>
        <taxon>Osteoglossocephala</taxon>
        <taxon>Osteoglossomorpha</taxon>
        <taxon>Osteoglossiformes</taxon>
        <taxon>Mormyridae</taxon>
        <taxon>Paramormyrops</taxon>
    </lineage>
</organism>
<dbReference type="SUPFAM" id="SSF69179">
    <property type="entry name" value="Integrin domains"/>
    <property type="match status" value="2"/>
</dbReference>
<keyword evidence="5 16" id="KW-0732">Signal</keyword>
<dbReference type="InterPro" id="IPR048285">
    <property type="entry name" value="Integrin_alpha_Ig-like_2"/>
</dbReference>
<evidence type="ECO:0000313" key="20">
    <source>
        <dbReference type="Proteomes" id="UP000261540"/>
    </source>
</evidence>
<keyword evidence="13 16" id="KW-0675">Receptor</keyword>
<protein>
    <submittedName>
        <fullName evidence="19">Integrin alpha-L-like</fullName>
    </submittedName>
</protein>
<dbReference type="Gene3D" id="2.60.40.1510">
    <property type="entry name" value="ntegrin, alpha v. Chain A, domain 3"/>
    <property type="match status" value="1"/>
</dbReference>
<dbReference type="InterPro" id="IPR013649">
    <property type="entry name" value="Integrin_alpha_Ig-like_1"/>
</dbReference>
<dbReference type="Pfam" id="PF00092">
    <property type="entry name" value="VWA"/>
    <property type="match status" value="1"/>
</dbReference>
<dbReference type="GO" id="GO:0008305">
    <property type="term" value="C:integrin complex"/>
    <property type="evidence" value="ECO:0007669"/>
    <property type="project" value="InterPro"/>
</dbReference>
<keyword evidence="20" id="KW-1185">Reference proteome</keyword>
<dbReference type="Proteomes" id="UP000261540">
    <property type="component" value="Unplaced"/>
</dbReference>
<accession>A0A3B3S207</accession>
<evidence type="ECO:0000256" key="12">
    <source>
        <dbReference type="ARBA" id="ARBA00023157"/>
    </source>
</evidence>
<comment type="subcellular location">
    <subcellularLocation>
        <location evidence="1 16">Membrane</location>
        <topology evidence="1 16">Single-pass type I membrane protein</topology>
    </subcellularLocation>
</comment>
<dbReference type="Gene3D" id="2.130.10.130">
    <property type="entry name" value="Integrin alpha, N-terminal"/>
    <property type="match status" value="2"/>
</dbReference>
<dbReference type="InterPro" id="IPR002035">
    <property type="entry name" value="VWF_A"/>
</dbReference>
<dbReference type="STRING" id="1676925.ENSPKIP00000024769"/>
<feature type="signal peptide" evidence="16">
    <location>
        <begin position="1"/>
        <end position="18"/>
    </location>
</feature>
<dbReference type="Ensembl" id="ENSPKIT00000005488.1">
    <property type="protein sequence ID" value="ENSPKIP00000024769.1"/>
    <property type="gene ID" value="ENSPKIG00000007889.1"/>
</dbReference>
<keyword evidence="7" id="KW-0106">Calcium</keyword>
<dbReference type="InterPro" id="IPR000413">
    <property type="entry name" value="Integrin_alpha"/>
</dbReference>
<keyword evidence="12" id="KW-1015">Disulfide bond</keyword>
<dbReference type="InterPro" id="IPR018184">
    <property type="entry name" value="Integrin_alpha_C_CS"/>
</dbReference>
<dbReference type="GO" id="GO:0009897">
    <property type="term" value="C:external side of plasma membrane"/>
    <property type="evidence" value="ECO:0007669"/>
    <property type="project" value="TreeGrafter"/>
</dbReference>
<dbReference type="AlphaFoldDB" id="A0A3B3S207"/>
<dbReference type="GeneTree" id="ENSGT00940000154838"/>
<evidence type="ECO:0000256" key="9">
    <source>
        <dbReference type="ARBA" id="ARBA00022989"/>
    </source>
</evidence>
<dbReference type="Gene3D" id="1.20.5.930">
    <property type="entry name" value="Bicelle-embedded integrin alpha(iib) transmembrane segment"/>
    <property type="match status" value="1"/>
</dbReference>
<evidence type="ECO:0000256" key="15">
    <source>
        <dbReference type="PROSITE-ProRule" id="PRU00803"/>
    </source>
</evidence>
<dbReference type="Pfam" id="PF08441">
    <property type="entry name" value="Integrin_A_Ig_1"/>
    <property type="match status" value="1"/>
</dbReference>
<evidence type="ECO:0000256" key="4">
    <source>
        <dbReference type="ARBA" id="ARBA00022723"/>
    </source>
</evidence>
<feature type="repeat" description="FG-GAP" evidence="15">
    <location>
        <begin position="553"/>
        <end position="613"/>
    </location>
</feature>
<dbReference type="PANTHER" id="PTHR23220:SF84">
    <property type="entry name" value="INTEGRIN ALPHA-L"/>
    <property type="match status" value="1"/>
</dbReference>
<name>A0A3B3S207_9TELE</name>
<dbReference type="KEGG" id="pki:111850807"/>
<dbReference type="InterPro" id="IPR036465">
    <property type="entry name" value="vWFA_dom_sf"/>
</dbReference>
<evidence type="ECO:0000256" key="10">
    <source>
        <dbReference type="ARBA" id="ARBA00023037"/>
    </source>
</evidence>
<dbReference type="Pfam" id="PF01839">
    <property type="entry name" value="FG-GAP"/>
    <property type="match status" value="1"/>
</dbReference>
<keyword evidence="11 16" id="KW-0472">Membrane</keyword>
<dbReference type="PRINTS" id="PR00453">
    <property type="entry name" value="VWFADOMAIN"/>
</dbReference>
<dbReference type="Pfam" id="PF21520">
    <property type="entry name" value="ITGAX-like_Ig_3"/>
    <property type="match status" value="1"/>
</dbReference>
<keyword evidence="4" id="KW-0479">Metal-binding</keyword>
<keyword evidence="8 16" id="KW-0130">Cell adhesion</keyword>
<dbReference type="PRINTS" id="PR01185">
    <property type="entry name" value="INTEGRINA"/>
</dbReference>
<reference evidence="19" key="1">
    <citation type="submission" date="2025-08" db="UniProtKB">
        <authorList>
            <consortium name="Ensembl"/>
        </authorList>
    </citation>
    <scope>IDENTIFICATION</scope>
</reference>
<dbReference type="PROSITE" id="PS00242">
    <property type="entry name" value="INTEGRIN_ALPHA"/>
    <property type="match status" value="1"/>
</dbReference>
<evidence type="ECO:0000256" key="14">
    <source>
        <dbReference type="ARBA" id="ARBA00023180"/>
    </source>
</evidence>
<dbReference type="InterPro" id="IPR032695">
    <property type="entry name" value="Integrin_dom_sf"/>
</dbReference>
<dbReference type="Pfam" id="PF00357">
    <property type="entry name" value="Integrin_alpha"/>
    <property type="match status" value="1"/>
</dbReference>
<evidence type="ECO:0000313" key="19">
    <source>
        <dbReference type="Ensembl" id="ENSPKIP00000024769.1"/>
    </source>
</evidence>
<keyword evidence="14" id="KW-0325">Glycoprotein</keyword>
<dbReference type="PROSITE" id="PS50234">
    <property type="entry name" value="VWFA"/>
    <property type="match status" value="1"/>
</dbReference>
<feature type="chain" id="PRO_5017101905" evidence="16">
    <location>
        <begin position="19"/>
        <end position="1173"/>
    </location>
</feature>
<feature type="repeat" description="FG-GAP" evidence="15">
    <location>
        <begin position="431"/>
        <end position="491"/>
    </location>
</feature>
<dbReference type="PANTHER" id="PTHR23220">
    <property type="entry name" value="INTEGRIN ALPHA"/>
    <property type="match status" value="1"/>
</dbReference>
<evidence type="ECO:0000256" key="3">
    <source>
        <dbReference type="ARBA" id="ARBA00022692"/>
    </source>
</evidence>
<proteinExistence type="inferred from homology"/>
<dbReference type="SMART" id="SM00191">
    <property type="entry name" value="Int_alpha"/>
    <property type="match status" value="4"/>
</dbReference>
<dbReference type="PROSITE" id="PS51470">
    <property type="entry name" value="FG_GAP"/>
    <property type="match status" value="3"/>
</dbReference>
<dbReference type="Gene3D" id="2.60.40.1530">
    <property type="entry name" value="ntegrin, alpha v. Chain A, domain 4"/>
    <property type="match status" value="1"/>
</dbReference>
<reference evidence="19" key="2">
    <citation type="submission" date="2025-09" db="UniProtKB">
        <authorList>
            <consortium name="Ensembl"/>
        </authorList>
    </citation>
    <scope>IDENTIFICATION</scope>
</reference>
<sequence length="1173" mass="131123">MASASLLLLFNCLMGGIAFNIDENDIKIYDLDGKDYSGYQVLQYRSENEKWIIVSAPLGNNGAGKIYKCDHTNCTALPLQESNYTIKSIGLSLAAMSEEITACGAGMAWECDQNTHLNGICYQFNKTLEFRDKITPGYQECTKNQADLVFLFDGSESLTADDFNMTKEFIKEIMANLSKTSFQFAAVQFSEKARTVFNFKDAKNELKIKLDAESQMRILGNTYKGINYTLNNVLTPEAGARQGASQVLLIITDGLPNDIDENHVIKKTKDRKIIRFVVLVERKKDQRVYEGIRILASDTENIFHVNSFTQLTSLLEKLQNKIYDVEGTKNALSKKFTKEMSQSGFSSVYFEDSLVLGSVGSDDWRGSLTEIKISGSKYEEIKDSEMEENSYMGYSVAAGKKNNNEVYFSGAPRFRHKGQVVVFYKSNTNWTVKYRETGQQIGSYFGAALCALDIDSDDETDFLLVGAPLFHEPQKEGRMYVYSMSSELKLTLQINVSGTSQGRFAFSISSLKDLNGDRLQDVAVGAPLEDDQKGAVYIYLGDRLKGIQTQFFQRITAQKVSSKLQFFGLSVDGKMDQGDDGLIDIVVGSKGNVILLKSRPVLKVSANVTFSPPKISSDRFVCLTEMESISNIVNLTICFNVTESTENAAGGALPWMNVSYELNLDSTRQRSRAFLDHFDKSARKEQNYMKMELGIQCKTHLVYMPSCVRDTLSPISIKMNYSQARDEGTAVLDPESVTVALLEIPFQSNCQNATCISDLELTFNFTTPTLLVIDQDYFNLTVSLYNKGDDSFNTSLIFGYPPGLSFSKISIIKETRKTLTNCRGVDDMNDKTECSVSRPVYASKTMAVFQTMFRICNKYNWSDKMEMDITPYSDNGKSSNNTVTKGLQVQFGVDFAVKILDEDSVMYLNFTPNDKEGKDVIHVFEVKNLGSIPLPVNVTFCFASEAKHDFVTDIHPIISSQARCGTIEDSNTTQACKGPCKTAQCEISSLVRTSPVRFTLTATVKFSNPKKYQGELNFNEKRFDVKFVSKAKLSYNNQRYIQISSNSRSQENTIKFHEAEVICQAEMIIPPNKAFIVGVGAGGGFILLIAIVLILYKCGFFKRNKPSLEDTEQTYEDVQAMEGEKEGLDNFPVKEENGKVDTAPLICSAEDETARDDGNLQDISLDIPKNEEE</sequence>
<dbReference type="GO" id="GO:0098609">
    <property type="term" value="P:cell-cell adhesion"/>
    <property type="evidence" value="ECO:0007669"/>
    <property type="project" value="TreeGrafter"/>
</dbReference>
<evidence type="ECO:0000256" key="1">
    <source>
        <dbReference type="ARBA" id="ARBA00004479"/>
    </source>
</evidence>
<dbReference type="Pfam" id="PF20805">
    <property type="entry name" value="Integrin_A_Ig_2"/>
    <property type="match status" value="1"/>
</dbReference>
<dbReference type="InterPro" id="IPR013519">
    <property type="entry name" value="Int_alpha_beta-p"/>
</dbReference>
<dbReference type="GO" id="GO:0005178">
    <property type="term" value="F:integrin binding"/>
    <property type="evidence" value="ECO:0007669"/>
    <property type="project" value="TreeGrafter"/>
</dbReference>
<comment type="similarity">
    <text evidence="2 16">Belongs to the integrin alpha chain family.</text>
</comment>
<evidence type="ECO:0000256" key="2">
    <source>
        <dbReference type="ARBA" id="ARBA00008054"/>
    </source>
</evidence>
<keyword evidence="3 16" id="KW-0812">Transmembrane</keyword>
<evidence type="ECO:0000256" key="16">
    <source>
        <dbReference type="RuleBase" id="RU003762"/>
    </source>
</evidence>
<evidence type="ECO:0000256" key="13">
    <source>
        <dbReference type="ARBA" id="ARBA00023170"/>
    </source>
</evidence>
<evidence type="ECO:0000256" key="8">
    <source>
        <dbReference type="ARBA" id="ARBA00022889"/>
    </source>
</evidence>
<dbReference type="OrthoDB" id="5317514at2759"/>
<dbReference type="GO" id="GO:0007229">
    <property type="term" value="P:integrin-mediated signaling pathway"/>
    <property type="evidence" value="ECO:0007669"/>
    <property type="project" value="UniProtKB-KW"/>
</dbReference>
<dbReference type="SUPFAM" id="SSF69318">
    <property type="entry name" value="Integrin alpha N-terminal domain"/>
    <property type="match status" value="1"/>
</dbReference>
<keyword evidence="10 16" id="KW-0401">Integrin</keyword>
<dbReference type="GO" id="GO:0033627">
    <property type="term" value="P:cell adhesion mediated by integrin"/>
    <property type="evidence" value="ECO:0007669"/>
    <property type="project" value="TreeGrafter"/>
</dbReference>
<keyword evidence="6" id="KW-0677">Repeat</keyword>
<evidence type="ECO:0000256" key="11">
    <source>
        <dbReference type="ARBA" id="ARBA00023136"/>
    </source>
</evidence>
<evidence type="ECO:0000259" key="18">
    <source>
        <dbReference type="PROSITE" id="PS50234"/>
    </source>
</evidence>
<evidence type="ECO:0000256" key="17">
    <source>
        <dbReference type="SAM" id="MobiDB-lite"/>
    </source>
</evidence>
<dbReference type="Gene3D" id="2.60.40.1460">
    <property type="entry name" value="Integrin domains. Chain A, domain 2"/>
    <property type="match status" value="1"/>
</dbReference>